<keyword evidence="3" id="KW-1185">Reference proteome</keyword>
<organism evidence="2 3">
    <name type="scientific">Periweissella cryptocerci</name>
    <dbReference type="NCBI Taxonomy" id="2506420"/>
    <lineage>
        <taxon>Bacteria</taxon>
        <taxon>Bacillati</taxon>
        <taxon>Bacillota</taxon>
        <taxon>Bacilli</taxon>
        <taxon>Lactobacillales</taxon>
        <taxon>Lactobacillaceae</taxon>
        <taxon>Periweissella</taxon>
    </lineage>
</organism>
<proteinExistence type="predicted"/>
<dbReference type="AlphaFoldDB" id="A0A4P6YQU5"/>
<dbReference type="OrthoDB" id="9816036at2"/>
<sequence length="382" mass="44454">MSSNVGYNLSSLRDKEDDIFDAIYIDVNILPKNPSAEAFSKADTRSYYIEKISVSKNSTTKNVSFDLKTRQLISRLNKNTELLNKDASAMHSTWSAFYLIKEIVQQIRKTFEDNTLYFRGQSHDWDVLPGALRTNVSEDYANKFDDVYKEFSFEYEEIEYFPLKDNGENFEKRTKQIAKLQHYGLMTPLIDISTSPYVGMFFMAYDDNLEIPVFDILLEKADDDSIFQKVEKTHDNIRLKAQSGAFINFEKLLPQTQTQTKEIKKVPRIVIRFVYDQKAYVSAINTTINEIKDLVKNENRPGIQNLALNDLGKIISKLDDVEYSDQVKKDLFEGLKKDLLQKLKEFEYTDKRIFPDLANYADAIKTQYKVDETSDEYLPSWN</sequence>
<dbReference type="EMBL" id="CP037940">
    <property type="protein sequence ID" value="QBO34977.1"/>
    <property type="molecule type" value="Genomic_DNA"/>
</dbReference>
<dbReference type="KEGG" id="wei:EQG49_00210"/>
<dbReference type="SMART" id="SM00901">
    <property type="entry name" value="FRG"/>
    <property type="match status" value="1"/>
</dbReference>
<accession>A0A4P6YQU5</accession>
<feature type="domain" description="FRG" evidence="1">
    <location>
        <begin position="112"/>
        <end position="228"/>
    </location>
</feature>
<dbReference type="Proteomes" id="UP000292886">
    <property type="component" value="Chromosome"/>
</dbReference>
<protein>
    <submittedName>
        <fullName evidence="2">FRG domain-containing protein</fullName>
    </submittedName>
</protein>
<reference evidence="3" key="1">
    <citation type="submission" date="2019-03" db="EMBL/GenBank/DDBJ databases">
        <title>Weissella sp. 26KH-42 Genome sequencing.</title>
        <authorList>
            <person name="Heo J."/>
            <person name="Kim S.-J."/>
            <person name="Kim J.-S."/>
            <person name="Hong S.-B."/>
            <person name="Kwon S.-W."/>
        </authorList>
    </citation>
    <scope>NUCLEOTIDE SEQUENCE [LARGE SCALE GENOMIC DNA]</scope>
    <source>
        <strain evidence="3">26KH-42</strain>
    </source>
</reference>
<evidence type="ECO:0000313" key="2">
    <source>
        <dbReference type="EMBL" id="QBO34977.1"/>
    </source>
</evidence>
<dbReference type="InterPro" id="IPR014966">
    <property type="entry name" value="FRG-dom"/>
</dbReference>
<evidence type="ECO:0000259" key="1">
    <source>
        <dbReference type="SMART" id="SM00901"/>
    </source>
</evidence>
<gene>
    <name evidence="2" type="ORF">EQG49_00210</name>
</gene>
<dbReference type="Pfam" id="PF08867">
    <property type="entry name" value="FRG"/>
    <property type="match status" value="1"/>
</dbReference>
<dbReference type="RefSeq" id="WP_133362057.1">
    <property type="nucleotide sequence ID" value="NZ_CP037940.1"/>
</dbReference>
<evidence type="ECO:0000313" key="3">
    <source>
        <dbReference type="Proteomes" id="UP000292886"/>
    </source>
</evidence>
<name>A0A4P6YQU5_9LACO</name>